<dbReference type="InterPro" id="IPR040826">
    <property type="entry name" value="HEPN_LA2681"/>
</dbReference>
<evidence type="ECO:0000313" key="2">
    <source>
        <dbReference type="EMBL" id="GAI13236.1"/>
    </source>
</evidence>
<feature type="domain" description="LA2681-like HEPN" evidence="1">
    <location>
        <begin position="15"/>
        <end position="60"/>
    </location>
</feature>
<organism evidence="2">
    <name type="scientific">marine sediment metagenome</name>
    <dbReference type="NCBI Taxonomy" id="412755"/>
    <lineage>
        <taxon>unclassified sequences</taxon>
        <taxon>metagenomes</taxon>
        <taxon>ecological metagenomes</taxon>
    </lineage>
</organism>
<evidence type="ECO:0000259" key="1">
    <source>
        <dbReference type="Pfam" id="PF18733"/>
    </source>
</evidence>
<dbReference type="EMBL" id="BARV01010512">
    <property type="protein sequence ID" value="GAI13236.1"/>
    <property type="molecule type" value="Genomic_DNA"/>
</dbReference>
<proteinExistence type="predicted"/>
<feature type="non-terminal residue" evidence="2">
    <location>
        <position position="61"/>
    </location>
</feature>
<dbReference type="Pfam" id="PF18733">
    <property type="entry name" value="HEPN_LA2681"/>
    <property type="match status" value="1"/>
</dbReference>
<name>X1M569_9ZZZZ</name>
<accession>X1M569</accession>
<sequence length="61" mass="7369">MVQSQFKRDDFDRISKRTTFVNTLDYSIFNIYIGLLKSAFKEAYNILDKISRFINEYYKLS</sequence>
<protein>
    <recommendedName>
        <fullName evidence="1">LA2681-like HEPN domain-containing protein</fullName>
    </recommendedName>
</protein>
<reference evidence="2" key="1">
    <citation type="journal article" date="2014" name="Front. Microbiol.">
        <title>High frequency of phylogenetically diverse reductive dehalogenase-homologous genes in deep subseafloor sedimentary metagenomes.</title>
        <authorList>
            <person name="Kawai M."/>
            <person name="Futagami T."/>
            <person name="Toyoda A."/>
            <person name="Takaki Y."/>
            <person name="Nishi S."/>
            <person name="Hori S."/>
            <person name="Arai W."/>
            <person name="Tsubouchi T."/>
            <person name="Morono Y."/>
            <person name="Uchiyama I."/>
            <person name="Ito T."/>
            <person name="Fujiyama A."/>
            <person name="Inagaki F."/>
            <person name="Takami H."/>
        </authorList>
    </citation>
    <scope>NUCLEOTIDE SEQUENCE</scope>
    <source>
        <strain evidence="2">Expedition CK06-06</strain>
    </source>
</reference>
<dbReference type="AlphaFoldDB" id="X1M569"/>
<comment type="caution">
    <text evidence="2">The sequence shown here is derived from an EMBL/GenBank/DDBJ whole genome shotgun (WGS) entry which is preliminary data.</text>
</comment>
<gene>
    <name evidence="2" type="ORF">S06H3_20323</name>
</gene>